<organism evidence="4 5">
    <name type="scientific">Mycolicibacterium wolinskyi</name>
    <dbReference type="NCBI Taxonomy" id="59750"/>
    <lineage>
        <taxon>Bacteria</taxon>
        <taxon>Bacillati</taxon>
        <taxon>Actinomycetota</taxon>
        <taxon>Actinomycetes</taxon>
        <taxon>Mycobacteriales</taxon>
        <taxon>Mycobacteriaceae</taxon>
        <taxon>Mycolicibacterium</taxon>
    </lineage>
</organism>
<accession>A0A132PLI3</accession>
<feature type="compositionally biased region" description="Basic and acidic residues" evidence="1">
    <location>
        <begin position="168"/>
        <end position="178"/>
    </location>
</feature>
<dbReference type="InterPro" id="IPR029058">
    <property type="entry name" value="AB_hydrolase_fold"/>
</dbReference>
<feature type="domain" description="DUF1023" evidence="2">
    <location>
        <begin position="260"/>
        <end position="439"/>
    </location>
</feature>
<name>A0A132PLI3_9MYCO</name>
<evidence type="ECO:0000259" key="2">
    <source>
        <dbReference type="Pfam" id="PF06259"/>
    </source>
</evidence>
<dbReference type="STRING" id="59750.AWC31_01475"/>
<dbReference type="Pfam" id="PF06259">
    <property type="entry name" value="Abhydrolase_8"/>
    <property type="match status" value="1"/>
</dbReference>
<evidence type="ECO:0000259" key="3">
    <source>
        <dbReference type="Pfam" id="PF18879"/>
    </source>
</evidence>
<dbReference type="Proteomes" id="UP000070612">
    <property type="component" value="Unassembled WGS sequence"/>
</dbReference>
<evidence type="ECO:0000313" key="5">
    <source>
        <dbReference type="Proteomes" id="UP000070612"/>
    </source>
</evidence>
<keyword evidence="5" id="KW-1185">Reference proteome</keyword>
<feature type="domain" description="ESX-1 secretion-associated protein EspA/EspE-like" evidence="3">
    <location>
        <begin position="18"/>
        <end position="99"/>
    </location>
</feature>
<dbReference type="EMBL" id="LGTW01000010">
    <property type="protein sequence ID" value="KWX23047.1"/>
    <property type="molecule type" value="Genomic_DNA"/>
</dbReference>
<dbReference type="GO" id="GO:0016787">
    <property type="term" value="F:hydrolase activity"/>
    <property type="evidence" value="ECO:0007669"/>
    <property type="project" value="UniProtKB-KW"/>
</dbReference>
<dbReference type="InterPro" id="IPR010427">
    <property type="entry name" value="DUF1023"/>
</dbReference>
<dbReference type="RefSeq" id="WP_067850799.1">
    <property type="nucleotide sequence ID" value="NZ_LGTW01000010.1"/>
</dbReference>
<evidence type="ECO:0000313" key="4">
    <source>
        <dbReference type="EMBL" id="KWX23047.1"/>
    </source>
</evidence>
<proteinExistence type="predicted"/>
<dbReference type="AlphaFoldDB" id="A0A132PLI3"/>
<comment type="caution">
    <text evidence="4">The sequence shown here is derived from an EMBL/GenBank/DDBJ whole genome shotgun (WGS) entry which is preliminary data.</text>
</comment>
<sequence length="526" mass="56206">MGALDGFYSTWNKARETFGQGTPDDGSQFDGSSRLMQMKASVEAAAPDDRWQGSGSQAYAAANKEHAAVYEKLAELDKKMAGEVKKAADVVNVGRTNLHTAKSWVESMVNSLPATSAQDRENKLVPIAKEGITKVDNIVKSATDDMTTIKGNVDKLKGEYDTLTEQKFGPDGDKKPGDADMLTDEEERDGEGDETKTDMSSGDIEAIDNANRALLDQMRQEYEQLPDGQVKTDRLADIAAIEEALKVDGSHLVYLEKPADPSQMIPAATSVGDPFKADHVSVTVPGVGSTTRDAVAGMTGEAAALRNEAIEIAEREGESTNIATVSWVGYQPPLNLGQSSVLNDDLAQAGAPKLTSFLHDLDAASRNPGQTTALFGHSYGSLTSGIAMKEGASQYLDNAVLYGSPGFQADTPAELGMTDDNFFVMSAPDDPINTIGALAPLHGWGSDPNDIIREGDGHLRYRFEHLETAAGNTPIADYESKTGASGHSEYPQNAGDRMTGYNLAAILLDRPDLTVKATPPEGRLTW</sequence>
<dbReference type="PATRIC" id="fig|59750.3.peg.734"/>
<evidence type="ECO:0000256" key="1">
    <source>
        <dbReference type="SAM" id="MobiDB-lite"/>
    </source>
</evidence>
<dbReference type="Pfam" id="PF18879">
    <property type="entry name" value="EspA_EspE"/>
    <property type="match status" value="1"/>
</dbReference>
<gene>
    <name evidence="4" type="ORF">AFM11_16905</name>
</gene>
<feature type="compositionally biased region" description="Acidic residues" evidence="1">
    <location>
        <begin position="181"/>
        <end position="192"/>
    </location>
</feature>
<reference evidence="4 5" key="1">
    <citation type="submission" date="2015-07" db="EMBL/GenBank/DDBJ databases">
        <title>A draft genome sequence of Mycobacterium wolinskyi.</title>
        <authorList>
            <person name="de Man T.J."/>
            <person name="Perry K.A."/>
            <person name="Coulliette A.D."/>
            <person name="Jensen B."/>
            <person name="Toney N.C."/>
            <person name="Limbago B.M."/>
            <person name="Noble-Wang J."/>
        </authorList>
    </citation>
    <scope>NUCLEOTIDE SEQUENCE [LARGE SCALE GENOMIC DNA]</scope>
    <source>
        <strain evidence="4 5">CDC_01</strain>
    </source>
</reference>
<keyword evidence="4" id="KW-0378">Hydrolase</keyword>
<feature type="region of interest" description="Disordered" evidence="1">
    <location>
        <begin position="164"/>
        <end position="201"/>
    </location>
</feature>
<protein>
    <submittedName>
        <fullName evidence="4">Alpha/beta hydrolase</fullName>
    </submittedName>
</protein>
<dbReference type="SUPFAM" id="SSF53474">
    <property type="entry name" value="alpha/beta-Hydrolases"/>
    <property type="match status" value="1"/>
</dbReference>
<dbReference type="InterPro" id="IPR043796">
    <property type="entry name" value="ESX-1_EspA/EspE-like"/>
</dbReference>